<reference evidence="1" key="1">
    <citation type="submission" date="2012-04" db="EMBL/GenBank/DDBJ databases">
        <title>The Genome Sequence of Loa loa.</title>
        <authorList>
            <consortium name="The Broad Institute Genome Sequencing Platform"/>
            <consortium name="Broad Institute Genome Sequencing Center for Infectious Disease"/>
            <person name="Nutman T.B."/>
            <person name="Fink D.L."/>
            <person name="Russ C."/>
            <person name="Young S."/>
            <person name="Zeng Q."/>
            <person name="Gargeya S."/>
            <person name="Alvarado L."/>
            <person name="Berlin A."/>
            <person name="Chapman S.B."/>
            <person name="Chen Z."/>
            <person name="Freedman E."/>
            <person name="Gellesch M."/>
            <person name="Goldberg J."/>
            <person name="Griggs A."/>
            <person name="Gujja S."/>
            <person name="Heilman E.R."/>
            <person name="Heiman D."/>
            <person name="Howarth C."/>
            <person name="Mehta T."/>
            <person name="Neiman D."/>
            <person name="Pearson M."/>
            <person name="Roberts A."/>
            <person name="Saif S."/>
            <person name="Shea T."/>
            <person name="Shenoy N."/>
            <person name="Sisk P."/>
            <person name="Stolte C."/>
            <person name="Sykes S."/>
            <person name="White J."/>
            <person name="Yandava C."/>
            <person name="Haas B."/>
            <person name="Henn M.R."/>
            <person name="Nusbaum C."/>
            <person name="Birren B."/>
        </authorList>
    </citation>
    <scope>NUCLEOTIDE SEQUENCE [LARGE SCALE GENOMIC DNA]</scope>
</reference>
<dbReference type="CTD" id="9950316"/>
<dbReference type="AlphaFoldDB" id="A0A1S0TKH8"/>
<evidence type="ECO:0000313" key="1">
    <source>
        <dbReference type="EMBL" id="EFO15659.1"/>
    </source>
</evidence>
<dbReference type="EMBL" id="JH712109">
    <property type="protein sequence ID" value="EFO15659.1"/>
    <property type="molecule type" value="Genomic_DNA"/>
</dbReference>
<gene>
    <name evidence="1" type="ORF">LOAG_12850</name>
</gene>
<dbReference type="RefSeq" id="XP_003148409.1">
    <property type="nucleotide sequence ID" value="XM_003148361.1"/>
</dbReference>
<dbReference type="GeneID" id="9950316"/>
<dbReference type="KEGG" id="loa:LOAG_12850"/>
<sequence length="102" mass="12115">MSVPLILNNQIQIAHEQLSSSGYPARDLPTCHRTQRREKTYENDQTLLIIGQMDFQKYCYFQQFKEKFKENPKDGEMQRLTRQQDCQIQKAFTTRNTQVSNP</sequence>
<organism evidence="1">
    <name type="scientific">Loa loa</name>
    <name type="common">Eye worm</name>
    <name type="synonym">Filaria loa</name>
    <dbReference type="NCBI Taxonomy" id="7209"/>
    <lineage>
        <taxon>Eukaryota</taxon>
        <taxon>Metazoa</taxon>
        <taxon>Ecdysozoa</taxon>
        <taxon>Nematoda</taxon>
        <taxon>Chromadorea</taxon>
        <taxon>Rhabditida</taxon>
        <taxon>Spirurina</taxon>
        <taxon>Spiruromorpha</taxon>
        <taxon>Filarioidea</taxon>
        <taxon>Onchocercidae</taxon>
        <taxon>Loa</taxon>
    </lineage>
</organism>
<dbReference type="InParanoid" id="A0A1S0TKH8"/>
<accession>A0A1S0TKH8</accession>
<protein>
    <submittedName>
        <fullName evidence="1">Uncharacterized protein</fullName>
    </submittedName>
</protein>
<proteinExistence type="predicted"/>
<name>A0A1S0TKH8_LOALO</name>